<dbReference type="InterPro" id="IPR008969">
    <property type="entry name" value="CarboxyPept-like_regulatory"/>
</dbReference>
<dbReference type="InterPro" id="IPR037066">
    <property type="entry name" value="Plug_dom_sf"/>
</dbReference>
<feature type="domain" description="TonB-dependent receptor-like beta-barrel" evidence="11">
    <location>
        <begin position="433"/>
        <end position="846"/>
    </location>
</feature>
<feature type="domain" description="TonB-dependent receptor plug" evidence="12">
    <location>
        <begin position="114"/>
        <end position="237"/>
    </location>
</feature>
<evidence type="ECO:0000256" key="9">
    <source>
        <dbReference type="RuleBase" id="RU003357"/>
    </source>
</evidence>
<comment type="similarity">
    <text evidence="8 9">Belongs to the TonB-dependent receptor family.</text>
</comment>
<dbReference type="Gene3D" id="2.170.130.10">
    <property type="entry name" value="TonB-dependent receptor, plug domain"/>
    <property type="match status" value="1"/>
</dbReference>
<accession>A0ABS3YSP9</accession>
<evidence type="ECO:0000256" key="1">
    <source>
        <dbReference type="ARBA" id="ARBA00004571"/>
    </source>
</evidence>
<dbReference type="NCBIfam" id="TIGR04056">
    <property type="entry name" value="OMP_RagA_SusC"/>
    <property type="match status" value="1"/>
</dbReference>
<dbReference type="Proteomes" id="UP000677244">
    <property type="component" value="Unassembled WGS sequence"/>
</dbReference>
<dbReference type="PROSITE" id="PS52016">
    <property type="entry name" value="TONB_DEPENDENT_REC_3"/>
    <property type="match status" value="1"/>
</dbReference>
<evidence type="ECO:0000256" key="4">
    <source>
        <dbReference type="ARBA" id="ARBA00022692"/>
    </source>
</evidence>
<dbReference type="NCBIfam" id="TIGR04057">
    <property type="entry name" value="SusC_RagA_signa"/>
    <property type="match status" value="1"/>
</dbReference>
<evidence type="ECO:0000313" key="13">
    <source>
        <dbReference type="EMBL" id="MBO9200941.1"/>
    </source>
</evidence>
<keyword evidence="14" id="KW-1185">Reference proteome</keyword>
<evidence type="ECO:0000259" key="11">
    <source>
        <dbReference type="Pfam" id="PF00593"/>
    </source>
</evidence>
<dbReference type="Pfam" id="PF13715">
    <property type="entry name" value="CarbopepD_reg_2"/>
    <property type="match status" value="1"/>
</dbReference>
<keyword evidence="5 9" id="KW-0798">TonB box</keyword>
<keyword evidence="6 8" id="KW-0472">Membrane</keyword>
<evidence type="ECO:0000256" key="10">
    <source>
        <dbReference type="SAM" id="SignalP"/>
    </source>
</evidence>
<proteinExistence type="inferred from homology"/>
<sequence>MRKIVSLAAMLLACVAISFGQTHTVTGVIKDAQGNPIPFASVKVKGTSSGVAADKDGKFTINIPDAGAKLVVSGAGYQDYEVSAGSQTNITVSLTEKDNLKEVVVTALGQVKSKAKVGYSTSTFGSENINRSAPLGALDGLQGKIAGADISTVSGTPGSSTKVVLRGYGVISGGNNQPLYVIDGVPLSDARQASGGDGKYDYGNGLNYVNPNDIESITVLKGTAASALYGSQAKNGAIMITTKKGKAGKLKVDVTSTYNVSQVGKTPDFQKDFGQGWDGTFILSENGSWGPRLDGKTRLWGSIVDNSQLLKPYSYHDNIKDFYDWGNESNNTVSLSGGNETNKFYFSYGNVFSDGIIPTKADYLERHTLSFRSNSTYNKFTLNTSINYVNRRMNAVATNSVSGVGSSLFEDVLQIPVDIPIEDFKNYKNKFFNVDNYFTPYAENPYYGLNENGSKQNADRIFGNVNLGYKFTDWLAAEFIFGGDFSNSRTGIHNAVNAPSAGSWNDGANVEGSKRQADIGSYQELSNYDGSINGMFNLKFNKDLNNDFNLEAIAGTAYNQSQSREVSAKIEGLTIPGFYNLSNSNNPPTATNSTTSKRLIGAYAQATVGYRNQLFLTLNARNDWSSTLPVNNNSFFYPGANVSWVASQTLHLETTPISLLKFRAAYGKTGSDAPVYLVYNTLTPGKVDLGFGDVTFPFNGVAGYSLDNTIHNLNLKPVITNEAEFGAEIRALKNRIGLDVVYYDKRTDGQIFTVPVAPSTGYTGYVQNLGLVSNKGIELTFDATPIKNRNFTWAVNYTFARNRSKVENLNGGPNKVQLQTAYEAEFDAIPGKPLGVFLAPVPMYTADGKIIVDSVTGIPVAAPDKAEYGTSQRDFMMGLQNTFTYKDFSLGFSLDYRKGGMFYSGTADLTLFTGNALATAYNDRNPFVVPNSVYKVTDGSGKTTYAENTKPVDQAHIDDYYYPTTNKALAYSQRIIDRSFLKMRDVTLTYRLPREISSKIKSENLSLTVYGRNFMLWTPKSNRYIDPEVTNYGNDLQSEFGEFRTGPSLKQYGVTLRATF</sequence>
<keyword evidence="7 8" id="KW-0998">Cell outer membrane</keyword>
<organism evidence="13 14">
    <name type="scientific">Niastella soli</name>
    <dbReference type="NCBI Taxonomy" id="2821487"/>
    <lineage>
        <taxon>Bacteria</taxon>
        <taxon>Pseudomonadati</taxon>
        <taxon>Bacteroidota</taxon>
        <taxon>Chitinophagia</taxon>
        <taxon>Chitinophagales</taxon>
        <taxon>Chitinophagaceae</taxon>
        <taxon>Niastella</taxon>
    </lineage>
</organism>
<keyword evidence="2 8" id="KW-0813">Transport</keyword>
<dbReference type="Pfam" id="PF07715">
    <property type="entry name" value="Plug"/>
    <property type="match status" value="1"/>
</dbReference>
<dbReference type="InterPro" id="IPR023996">
    <property type="entry name" value="TonB-dep_OMP_SusC/RagA"/>
</dbReference>
<keyword evidence="4 8" id="KW-0812">Transmembrane</keyword>
<gene>
    <name evidence="13" type="ORF">J7I42_11745</name>
</gene>
<feature type="chain" id="PRO_5045167089" evidence="10">
    <location>
        <begin position="21"/>
        <end position="1060"/>
    </location>
</feature>
<dbReference type="InterPro" id="IPR023997">
    <property type="entry name" value="TonB-dep_OMP_SusC/RagA_CS"/>
</dbReference>
<dbReference type="InterPro" id="IPR036942">
    <property type="entry name" value="Beta-barrel_TonB_sf"/>
</dbReference>
<evidence type="ECO:0000256" key="7">
    <source>
        <dbReference type="ARBA" id="ARBA00023237"/>
    </source>
</evidence>
<feature type="signal peptide" evidence="10">
    <location>
        <begin position="1"/>
        <end position="20"/>
    </location>
</feature>
<dbReference type="Gene3D" id="2.60.40.1120">
    <property type="entry name" value="Carboxypeptidase-like, regulatory domain"/>
    <property type="match status" value="1"/>
</dbReference>
<comment type="caution">
    <text evidence="13">The sequence shown here is derived from an EMBL/GenBank/DDBJ whole genome shotgun (WGS) entry which is preliminary data.</text>
</comment>
<protein>
    <submittedName>
        <fullName evidence="13">SusC/RagA family TonB-linked outer membrane protein</fullName>
    </submittedName>
</protein>
<dbReference type="InterPro" id="IPR039426">
    <property type="entry name" value="TonB-dep_rcpt-like"/>
</dbReference>
<name>A0ABS3YSP9_9BACT</name>
<evidence type="ECO:0000256" key="5">
    <source>
        <dbReference type="ARBA" id="ARBA00023077"/>
    </source>
</evidence>
<keyword evidence="10" id="KW-0732">Signal</keyword>
<evidence type="ECO:0000256" key="8">
    <source>
        <dbReference type="PROSITE-ProRule" id="PRU01360"/>
    </source>
</evidence>
<dbReference type="EMBL" id="JAGHKO010000001">
    <property type="protein sequence ID" value="MBO9200941.1"/>
    <property type="molecule type" value="Genomic_DNA"/>
</dbReference>
<evidence type="ECO:0000259" key="12">
    <source>
        <dbReference type="Pfam" id="PF07715"/>
    </source>
</evidence>
<dbReference type="Pfam" id="PF00593">
    <property type="entry name" value="TonB_dep_Rec_b-barrel"/>
    <property type="match status" value="1"/>
</dbReference>
<dbReference type="SUPFAM" id="SSF56935">
    <property type="entry name" value="Porins"/>
    <property type="match status" value="1"/>
</dbReference>
<comment type="subcellular location">
    <subcellularLocation>
        <location evidence="1 8">Cell outer membrane</location>
        <topology evidence="1 8">Multi-pass membrane protein</topology>
    </subcellularLocation>
</comment>
<keyword evidence="3 8" id="KW-1134">Transmembrane beta strand</keyword>
<dbReference type="RefSeq" id="WP_209138975.1">
    <property type="nucleotide sequence ID" value="NZ_JAGHKO010000001.1"/>
</dbReference>
<dbReference type="InterPro" id="IPR000531">
    <property type="entry name" value="Beta-barrel_TonB"/>
</dbReference>
<evidence type="ECO:0000256" key="3">
    <source>
        <dbReference type="ARBA" id="ARBA00022452"/>
    </source>
</evidence>
<dbReference type="Gene3D" id="2.40.170.20">
    <property type="entry name" value="TonB-dependent receptor, beta-barrel domain"/>
    <property type="match status" value="1"/>
</dbReference>
<reference evidence="13 14" key="1">
    <citation type="submission" date="2021-03" db="EMBL/GenBank/DDBJ databases">
        <title>Assistant Professor.</title>
        <authorList>
            <person name="Huq M.A."/>
        </authorList>
    </citation>
    <scope>NUCLEOTIDE SEQUENCE [LARGE SCALE GENOMIC DNA]</scope>
    <source>
        <strain evidence="13 14">MAH-29</strain>
    </source>
</reference>
<dbReference type="InterPro" id="IPR012910">
    <property type="entry name" value="Plug_dom"/>
</dbReference>
<evidence type="ECO:0000313" key="14">
    <source>
        <dbReference type="Proteomes" id="UP000677244"/>
    </source>
</evidence>
<evidence type="ECO:0000256" key="2">
    <source>
        <dbReference type="ARBA" id="ARBA00022448"/>
    </source>
</evidence>
<dbReference type="SUPFAM" id="SSF49464">
    <property type="entry name" value="Carboxypeptidase regulatory domain-like"/>
    <property type="match status" value="1"/>
</dbReference>
<evidence type="ECO:0000256" key="6">
    <source>
        <dbReference type="ARBA" id="ARBA00023136"/>
    </source>
</evidence>